<dbReference type="PANTHER" id="PTHR37804">
    <property type="entry name" value="CDAA REGULATORY PROTEIN CDAR"/>
    <property type="match status" value="1"/>
</dbReference>
<dbReference type="Pfam" id="PF07949">
    <property type="entry name" value="YbbR"/>
    <property type="match status" value="4"/>
</dbReference>
<protein>
    <recommendedName>
        <fullName evidence="4">YbbR-like domain-containing protein</fullName>
    </recommendedName>
</protein>
<feature type="compositionally biased region" description="Basic and acidic residues" evidence="1">
    <location>
        <begin position="491"/>
        <end position="503"/>
    </location>
</feature>
<dbReference type="RefSeq" id="WP_016103307.1">
    <property type="nucleotide sequence ID" value="NZ_FMAK01000004.1"/>
</dbReference>
<evidence type="ECO:0000313" key="3">
    <source>
        <dbReference type="Proteomes" id="UP000195696"/>
    </source>
</evidence>
<feature type="compositionally biased region" description="Basic and acidic residues" evidence="1">
    <location>
        <begin position="442"/>
        <end position="480"/>
    </location>
</feature>
<name>A0A1G4EK80_BACMY</name>
<dbReference type="Gene3D" id="2.170.120.30">
    <property type="match status" value="2"/>
</dbReference>
<feature type="region of interest" description="Disordered" evidence="1">
    <location>
        <begin position="409"/>
        <end position="503"/>
    </location>
</feature>
<evidence type="ECO:0008006" key="4">
    <source>
        <dbReference type="Google" id="ProtNLM"/>
    </source>
</evidence>
<organism evidence="2 3">
    <name type="scientific">Bacillus mycoides</name>
    <dbReference type="NCBI Taxonomy" id="1405"/>
    <lineage>
        <taxon>Bacteria</taxon>
        <taxon>Bacillati</taxon>
        <taxon>Bacillota</taxon>
        <taxon>Bacilli</taxon>
        <taxon>Bacillales</taxon>
        <taxon>Bacillaceae</taxon>
        <taxon>Bacillus</taxon>
        <taxon>Bacillus cereus group</taxon>
    </lineage>
</organism>
<dbReference type="AlphaFoldDB" id="A0A1G4EK80"/>
<evidence type="ECO:0000256" key="1">
    <source>
        <dbReference type="SAM" id="MobiDB-lite"/>
    </source>
</evidence>
<feature type="compositionally biased region" description="Polar residues" evidence="1">
    <location>
        <begin position="481"/>
        <end position="490"/>
    </location>
</feature>
<reference evidence="2 3" key="1">
    <citation type="submission" date="2016-08" db="EMBL/GenBank/DDBJ databases">
        <authorList>
            <person name="Seilhamer J.J."/>
        </authorList>
    </citation>
    <scope>NUCLEOTIDE SEQUENCE [LARGE SCALE GENOMIC DNA]</scope>
    <source>
        <strain evidence="2 3">SDA_GO95</strain>
    </source>
</reference>
<sequence length="503" mass="54539">MDKLMENHWFLKGISLLLACMLFMSATLTEKNTTSSILPFVNETKETLTDYPITLKYDEEKYIVSGIPAGGVKVKLEGPKSAVATAKAKKQFDISVDLRDSPKGTYEVSLKANGLPEDVKGTVQPATIKVTLHEKAKKYVHVDLKLSNEDQMPAGATLEKSVIKPDTVEVVGTKEEIESISSAKAYIDLKGVNKTVTKTPEVTLYNKEGKRLNVRTNPSKISVTLNVATQATANNVEKTVPLTYAKKGNLPEGLAVTNISVEPKEVTIAGPKDILDNIQSIEGVEVDLSQLTDATTFDASVLLPKGVTSAKPNQVKVSVGVQKVKQTKSKTIDGIPIQKNGIPNDVTAQLLSPQDGKISVDISGEASIVDKITAAQITAAINLQNVSPGTKDVSIQVSGPGNISIEAKQKSAKVTIVKKEKPDKEVQGNIEPPDSKNNQENQTEKPKNPESDPEKDQEKDKNKEQEKDKEQDKEKDKENGQETSQEPTVDNQKEHEKGANNNG</sequence>
<feature type="compositionally biased region" description="Basic and acidic residues" evidence="1">
    <location>
        <begin position="417"/>
        <end position="426"/>
    </location>
</feature>
<dbReference type="InterPro" id="IPR053154">
    <property type="entry name" value="c-di-AMP_regulator"/>
</dbReference>
<dbReference type="Gene3D" id="2.170.120.40">
    <property type="entry name" value="YbbR-like domain"/>
    <property type="match status" value="2"/>
</dbReference>
<proteinExistence type="predicted"/>
<dbReference type="PANTHER" id="PTHR37804:SF1">
    <property type="entry name" value="CDAA REGULATORY PROTEIN CDAR"/>
    <property type="match status" value="1"/>
</dbReference>
<dbReference type="EMBL" id="FMAK01000004">
    <property type="protein sequence ID" value="SCB66222.1"/>
    <property type="molecule type" value="Genomic_DNA"/>
</dbReference>
<gene>
    <name evidence="2" type="ORF">BWGO95_00150</name>
</gene>
<dbReference type="Proteomes" id="UP000195696">
    <property type="component" value="Unassembled WGS sequence"/>
</dbReference>
<evidence type="ECO:0000313" key="2">
    <source>
        <dbReference type="EMBL" id="SCB66222.1"/>
    </source>
</evidence>
<dbReference type="InterPro" id="IPR012505">
    <property type="entry name" value="YbbR"/>
</dbReference>
<accession>A0A1G4EK80</accession>